<evidence type="ECO:0000313" key="5">
    <source>
        <dbReference type="Proteomes" id="UP000065473"/>
    </source>
</evidence>
<organism evidence="2 5">
    <name type="scientific">Sulfolobus acidocaldarius</name>
    <dbReference type="NCBI Taxonomy" id="2285"/>
    <lineage>
        <taxon>Archaea</taxon>
        <taxon>Thermoproteota</taxon>
        <taxon>Thermoprotei</taxon>
        <taxon>Sulfolobales</taxon>
        <taxon>Sulfolobaceae</taxon>
        <taxon>Sulfolobus</taxon>
    </lineage>
</organism>
<dbReference type="Proteomes" id="UP000060043">
    <property type="component" value="Chromosome"/>
</dbReference>
<dbReference type="GeneID" id="58789007"/>
<evidence type="ECO:0000313" key="3">
    <source>
        <dbReference type="EMBL" id="ALU31473.1"/>
    </source>
</evidence>
<evidence type="ECO:0000313" key="2">
    <source>
        <dbReference type="EMBL" id="ALU28753.1"/>
    </source>
</evidence>
<keyword evidence="1" id="KW-1133">Transmembrane helix</keyword>
<keyword evidence="1" id="KW-0812">Transmembrane</keyword>
<gene>
    <name evidence="2" type="ORF">ATY89_01450</name>
    <name evidence="3" type="ORF">ATZ20_04485</name>
</gene>
<dbReference type="Proteomes" id="UP000065473">
    <property type="component" value="Chromosome"/>
</dbReference>
<evidence type="ECO:0000313" key="4">
    <source>
        <dbReference type="Proteomes" id="UP000060043"/>
    </source>
</evidence>
<protein>
    <submittedName>
        <fullName evidence="2">Uncharacterized protein</fullName>
    </submittedName>
</protein>
<feature type="transmembrane region" description="Helical" evidence="1">
    <location>
        <begin position="12"/>
        <end position="33"/>
    </location>
</feature>
<dbReference type="EMBL" id="CP013695">
    <property type="protein sequence ID" value="ALU31473.1"/>
    <property type="molecule type" value="Genomic_DNA"/>
</dbReference>
<reference evidence="4 5" key="1">
    <citation type="submission" date="2015-12" db="EMBL/GenBank/DDBJ databases">
        <title>A stable core within a dynamic pangenome in Sulfolobus acidocaldarius.</title>
        <authorList>
            <person name="Anderson R."/>
            <person name="Kouris A."/>
            <person name="Seward C."/>
            <person name="Campbell K."/>
            <person name="Whitaker R."/>
        </authorList>
    </citation>
    <scope>NUCLEOTIDE SEQUENCE [LARGE SCALE GENOMIC DNA]</scope>
    <source>
        <strain evidence="2 5">GG12-C01-09</strain>
        <strain evidence="3 4">NG05B_CO5_07</strain>
    </source>
</reference>
<dbReference type="AlphaFoldDB" id="A0A0U2XZM0"/>
<proteinExistence type="predicted"/>
<sequence length="63" mass="6886">MIVKWVLTPDIFIVVVNLSLLTLTASSVMITIISQVTQRLQIGTGIQLICNIIHHSIAGETNN</sequence>
<evidence type="ECO:0000256" key="1">
    <source>
        <dbReference type="SAM" id="Phobius"/>
    </source>
</evidence>
<dbReference type="RefSeq" id="WP_048054391.1">
    <property type="nucleotide sequence ID" value="NZ_CP013694.1"/>
</dbReference>
<name>A0A0U2XZM0_9CREN</name>
<keyword evidence="1" id="KW-0472">Membrane</keyword>
<dbReference type="EMBL" id="CP013694">
    <property type="protein sequence ID" value="ALU28753.1"/>
    <property type="molecule type" value="Genomic_DNA"/>
</dbReference>
<accession>A0A0U2XZM0</accession>